<dbReference type="EMBL" id="KB445795">
    <property type="protein sequence ID" value="EMD37951.1"/>
    <property type="molecule type" value="Genomic_DNA"/>
</dbReference>
<feature type="region of interest" description="Disordered" evidence="1">
    <location>
        <begin position="46"/>
        <end position="104"/>
    </location>
</feature>
<feature type="compositionally biased region" description="Low complexity" evidence="1">
    <location>
        <begin position="67"/>
        <end position="79"/>
    </location>
</feature>
<organism evidence="2 3">
    <name type="scientific">Ceriporiopsis subvermispora (strain B)</name>
    <name type="common">White-rot fungus</name>
    <name type="synonym">Gelatoporia subvermispora</name>
    <dbReference type="NCBI Taxonomy" id="914234"/>
    <lineage>
        <taxon>Eukaryota</taxon>
        <taxon>Fungi</taxon>
        <taxon>Dikarya</taxon>
        <taxon>Basidiomycota</taxon>
        <taxon>Agaricomycotina</taxon>
        <taxon>Agaricomycetes</taxon>
        <taxon>Polyporales</taxon>
        <taxon>Gelatoporiaceae</taxon>
        <taxon>Gelatoporia</taxon>
    </lineage>
</organism>
<gene>
    <name evidence="2" type="ORF">CERSUDRAFT_93482</name>
</gene>
<evidence type="ECO:0000313" key="2">
    <source>
        <dbReference type="EMBL" id="EMD37951.1"/>
    </source>
</evidence>
<accession>M2RGP1</accession>
<proteinExistence type="predicted"/>
<name>M2RGP1_CERS8</name>
<reference evidence="2 3" key="1">
    <citation type="journal article" date="2012" name="Proc. Natl. Acad. Sci. U.S.A.">
        <title>Comparative genomics of Ceriporiopsis subvermispora and Phanerochaete chrysosporium provide insight into selective ligninolysis.</title>
        <authorList>
            <person name="Fernandez-Fueyo E."/>
            <person name="Ruiz-Duenas F.J."/>
            <person name="Ferreira P."/>
            <person name="Floudas D."/>
            <person name="Hibbett D.S."/>
            <person name="Canessa P."/>
            <person name="Larrondo L.F."/>
            <person name="James T.Y."/>
            <person name="Seelenfreund D."/>
            <person name="Lobos S."/>
            <person name="Polanco R."/>
            <person name="Tello M."/>
            <person name="Honda Y."/>
            <person name="Watanabe T."/>
            <person name="Watanabe T."/>
            <person name="Ryu J.S."/>
            <person name="Kubicek C.P."/>
            <person name="Schmoll M."/>
            <person name="Gaskell J."/>
            <person name="Hammel K.E."/>
            <person name="St John F.J."/>
            <person name="Vanden Wymelenberg A."/>
            <person name="Sabat G."/>
            <person name="Splinter BonDurant S."/>
            <person name="Syed K."/>
            <person name="Yadav J.S."/>
            <person name="Doddapaneni H."/>
            <person name="Subramanian V."/>
            <person name="Lavin J.L."/>
            <person name="Oguiza J.A."/>
            <person name="Perez G."/>
            <person name="Pisabarro A.G."/>
            <person name="Ramirez L."/>
            <person name="Santoyo F."/>
            <person name="Master E."/>
            <person name="Coutinho P.M."/>
            <person name="Henrissat B."/>
            <person name="Lombard V."/>
            <person name="Magnuson J.K."/>
            <person name="Kuees U."/>
            <person name="Hori C."/>
            <person name="Igarashi K."/>
            <person name="Samejima M."/>
            <person name="Held B.W."/>
            <person name="Barry K.W."/>
            <person name="LaButti K.M."/>
            <person name="Lapidus A."/>
            <person name="Lindquist E.A."/>
            <person name="Lucas S.M."/>
            <person name="Riley R."/>
            <person name="Salamov A.A."/>
            <person name="Hoffmeister D."/>
            <person name="Schwenk D."/>
            <person name="Hadar Y."/>
            <person name="Yarden O."/>
            <person name="de Vries R.P."/>
            <person name="Wiebenga A."/>
            <person name="Stenlid J."/>
            <person name="Eastwood D."/>
            <person name="Grigoriev I.V."/>
            <person name="Berka R.M."/>
            <person name="Blanchette R.A."/>
            <person name="Kersten P."/>
            <person name="Martinez A.T."/>
            <person name="Vicuna R."/>
            <person name="Cullen D."/>
        </authorList>
    </citation>
    <scope>NUCLEOTIDE SEQUENCE [LARGE SCALE GENOMIC DNA]</scope>
    <source>
        <strain evidence="2 3">B</strain>
    </source>
</reference>
<dbReference type="Proteomes" id="UP000016930">
    <property type="component" value="Unassembled WGS sequence"/>
</dbReference>
<dbReference type="HOGENOM" id="CLU_918274_0_0_1"/>
<dbReference type="AlphaFoldDB" id="M2RGP1"/>
<evidence type="ECO:0000313" key="3">
    <source>
        <dbReference type="Proteomes" id="UP000016930"/>
    </source>
</evidence>
<feature type="compositionally biased region" description="Polar residues" evidence="1">
    <location>
        <begin position="51"/>
        <end position="66"/>
    </location>
</feature>
<feature type="region of interest" description="Disordered" evidence="1">
    <location>
        <begin position="224"/>
        <end position="246"/>
    </location>
</feature>
<keyword evidence="3" id="KW-1185">Reference proteome</keyword>
<sequence length="303" mass="32248">MASPQLKDISSELRDAIPHLLSSQKSATNQVHIPTLADLLLRSRREDADKQSAQTSLVRRGQQQQRSLPGSHPSPSPSSRYVLQHRTARTRSVPARAPAPASAHCARHIASRPGAQQRALSTPSTTRRVLPVHLVAASTQLAAGVPHVRAALAASHVSVRLATLAARPTLSFPPRQTSAPRPHIGQLNLSVGSAINAVRDGQPAGRMPSVTVLASALRRCASQQGPPLSNATPARFGPERQPGPHRGTALRYIWTRTAPVAVPQAPCAGTACCTCGIYMDVRCVRRPAADVVYREPASSVRPP</sequence>
<feature type="compositionally biased region" description="Low complexity" evidence="1">
    <location>
        <begin position="90"/>
        <end position="104"/>
    </location>
</feature>
<evidence type="ECO:0000256" key="1">
    <source>
        <dbReference type="SAM" id="MobiDB-lite"/>
    </source>
</evidence>
<protein>
    <submittedName>
        <fullName evidence="2">Uncharacterized protein</fullName>
    </submittedName>
</protein>